<reference evidence="6 7" key="1">
    <citation type="submission" date="2016-07" db="EMBL/GenBank/DDBJ databases">
        <authorList>
            <person name="Jeong J.-J."/>
            <person name="Kim D.W."/>
            <person name="Sang M.K."/>
            <person name="Choi I.-G."/>
            <person name="Kim K.D."/>
        </authorList>
    </citation>
    <scope>NUCLEOTIDE SEQUENCE [LARGE SCALE GENOMIC DNA]</scope>
    <source>
        <strain evidence="6 7">UTM-3</strain>
    </source>
</reference>
<evidence type="ECO:0000313" key="6">
    <source>
        <dbReference type="EMBL" id="OCA68032.1"/>
    </source>
</evidence>
<evidence type="ECO:0000256" key="3">
    <source>
        <dbReference type="ARBA" id="ARBA00022989"/>
    </source>
</evidence>
<evidence type="ECO:0000313" key="7">
    <source>
        <dbReference type="Proteomes" id="UP000092651"/>
    </source>
</evidence>
<comment type="caution">
    <text evidence="6">The sequence shown here is derived from an EMBL/GenBank/DDBJ whole genome shotgun (WGS) entry which is preliminary data.</text>
</comment>
<dbReference type="Pfam" id="PF09685">
    <property type="entry name" value="MamF_MmsF"/>
    <property type="match status" value="1"/>
</dbReference>
<organism evidence="6 7">
    <name type="scientific">Chryseobacterium artocarpi</name>
    <dbReference type="NCBI Taxonomy" id="1414727"/>
    <lineage>
        <taxon>Bacteria</taxon>
        <taxon>Pseudomonadati</taxon>
        <taxon>Bacteroidota</taxon>
        <taxon>Flavobacteriia</taxon>
        <taxon>Flavobacteriales</taxon>
        <taxon>Weeksellaceae</taxon>
        <taxon>Chryseobacterium group</taxon>
        <taxon>Chryseobacterium</taxon>
    </lineage>
</organism>
<evidence type="ECO:0000256" key="1">
    <source>
        <dbReference type="ARBA" id="ARBA00004141"/>
    </source>
</evidence>
<keyword evidence="2 5" id="KW-0812">Transmembrane</keyword>
<protein>
    <submittedName>
        <fullName evidence="6">Import component protein</fullName>
    </submittedName>
</protein>
<dbReference type="InterPro" id="IPR019109">
    <property type="entry name" value="MamF_MmsF"/>
</dbReference>
<dbReference type="OrthoDB" id="6400719at2"/>
<dbReference type="RefSeq" id="WP_065396834.1">
    <property type="nucleotide sequence ID" value="NZ_JBOFOB010000100.1"/>
</dbReference>
<keyword evidence="3 5" id="KW-1133">Transmembrane helix</keyword>
<evidence type="ECO:0000256" key="5">
    <source>
        <dbReference type="SAM" id="Phobius"/>
    </source>
</evidence>
<dbReference type="Proteomes" id="UP000092651">
    <property type="component" value="Unassembled WGS sequence"/>
</dbReference>
<keyword evidence="7" id="KW-1185">Reference proteome</keyword>
<accession>A0A1B8Z8V8</accession>
<comment type="subcellular location">
    <subcellularLocation>
        <location evidence="1">Membrane</location>
        <topology evidence="1">Multi-pass membrane protein</topology>
    </subcellularLocation>
</comment>
<dbReference type="AlphaFoldDB" id="A0A1B8Z8V8"/>
<feature type="transmembrane region" description="Helical" evidence="5">
    <location>
        <begin position="65"/>
        <end position="84"/>
    </location>
</feature>
<evidence type="ECO:0000256" key="4">
    <source>
        <dbReference type="ARBA" id="ARBA00023136"/>
    </source>
</evidence>
<gene>
    <name evidence="6" type="ORF">BBI01_20845</name>
</gene>
<dbReference type="EMBL" id="MAYH01000051">
    <property type="protein sequence ID" value="OCA68032.1"/>
    <property type="molecule type" value="Genomic_DNA"/>
</dbReference>
<evidence type="ECO:0000256" key="2">
    <source>
        <dbReference type="ARBA" id="ARBA00022692"/>
    </source>
</evidence>
<feature type="transmembrane region" description="Helical" evidence="5">
    <location>
        <begin position="36"/>
        <end position="59"/>
    </location>
</feature>
<keyword evidence="4 5" id="KW-0472">Membrane</keyword>
<name>A0A1B8Z8V8_9FLAO</name>
<feature type="transmembrane region" description="Helical" evidence="5">
    <location>
        <begin position="6"/>
        <end position="24"/>
    </location>
</feature>
<proteinExistence type="predicted"/>
<sequence>MDNKTLSIVSYITVFGWIISYVLGKDKPSGFLKYHLKQSLGLVIFTALLSIAIRIVLAVTHMEVFTFFGVLPLILSIIGIINVANDVEKPLPLIGKMFEGKFSFIG</sequence>